<sequence length="248" mass="27516">MTLAQTSTDFTSCSDCNIRYRAVCATCDTDELRRLEDIKYYRTFDAGQPIMFEGDDMNFVASVVSGAARLSRTLPDGRLQMLGLLLPSDFIGRPGRDTVTYDVEAIQKVTLCCFRRKPFEDLVATTPHIGQRLLAMSLDELDVAREWMMLLGRKTAREKITCLLSLIGRRTASLHLQPIADGLSFEMPMSREAMGDYLGLTIETVSRQMTALRKDGVIELEGSRIITIPDLAVLMAETGDDADGGMLA</sequence>
<gene>
    <name evidence="6" type="ORF">GV827_05770</name>
</gene>
<dbReference type="Proteomes" id="UP000468591">
    <property type="component" value="Unassembled WGS sequence"/>
</dbReference>
<dbReference type="SUPFAM" id="SSF46785">
    <property type="entry name" value="Winged helix' DNA-binding domain"/>
    <property type="match status" value="1"/>
</dbReference>
<reference evidence="6 7" key="1">
    <citation type="submission" date="2020-01" db="EMBL/GenBank/DDBJ databases">
        <title>Sulfitobacter sediminilitoris sp. nov., isolated from a tidal flat.</title>
        <authorList>
            <person name="Park S."/>
            <person name="Yoon J.-H."/>
        </authorList>
    </citation>
    <scope>NUCLEOTIDE SEQUENCE [LARGE SCALE GENOMIC DNA]</scope>
    <source>
        <strain evidence="6 7">JBTF-M27</strain>
    </source>
</reference>
<dbReference type="InterPro" id="IPR014710">
    <property type="entry name" value="RmlC-like_jellyroll"/>
</dbReference>
<proteinExistence type="predicted"/>
<dbReference type="Gene3D" id="2.60.120.10">
    <property type="entry name" value="Jelly Rolls"/>
    <property type="match status" value="1"/>
</dbReference>
<evidence type="ECO:0000256" key="3">
    <source>
        <dbReference type="ARBA" id="ARBA00023163"/>
    </source>
</evidence>
<dbReference type="Gene3D" id="1.10.10.10">
    <property type="entry name" value="Winged helix-like DNA-binding domain superfamily/Winged helix DNA-binding domain"/>
    <property type="match status" value="1"/>
</dbReference>
<dbReference type="SMART" id="SM00100">
    <property type="entry name" value="cNMP"/>
    <property type="match status" value="1"/>
</dbReference>
<dbReference type="SMART" id="SM00419">
    <property type="entry name" value="HTH_CRP"/>
    <property type="match status" value="1"/>
</dbReference>
<keyword evidence="1" id="KW-0805">Transcription regulation</keyword>
<name>A0A6P0C7V0_9RHOB</name>
<feature type="domain" description="HTH crp-type" evidence="5">
    <location>
        <begin position="154"/>
        <end position="232"/>
    </location>
</feature>
<dbReference type="InterPro" id="IPR050397">
    <property type="entry name" value="Env_Response_Regulators"/>
</dbReference>
<dbReference type="CDD" id="cd00038">
    <property type="entry name" value="CAP_ED"/>
    <property type="match status" value="1"/>
</dbReference>
<dbReference type="Pfam" id="PF13545">
    <property type="entry name" value="HTH_Crp_2"/>
    <property type="match status" value="1"/>
</dbReference>
<dbReference type="InterPro" id="IPR012318">
    <property type="entry name" value="HTH_CRP"/>
</dbReference>
<protein>
    <submittedName>
        <fullName evidence="6">Helix-turn-helix domain-containing protein</fullName>
    </submittedName>
</protein>
<dbReference type="PROSITE" id="PS51063">
    <property type="entry name" value="HTH_CRP_2"/>
    <property type="match status" value="1"/>
</dbReference>
<dbReference type="PANTHER" id="PTHR24567:SF75">
    <property type="entry name" value="FUMARATE AND NITRATE REDUCTION REGULATORY PROTEIN"/>
    <property type="match status" value="1"/>
</dbReference>
<dbReference type="AlphaFoldDB" id="A0A6P0C7V0"/>
<dbReference type="InterPro" id="IPR000595">
    <property type="entry name" value="cNMP-bd_dom"/>
</dbReference>
<dbReference type="InterPro" id="IPR036388">
    <property type="entry name" value="WH-like_DNA-bd_sf"/>
</dbReference>
<keyword evidence="3" id="KW-0804">Transcription</keyword>
<keyword evidence="7" id="KW-1185">Reference proteome</keyword>
<dbReference type="EMBL" id="JAABNT010000003">
    <property type="protein sequence ID" value="NEK21907.1"/>
    <property type="molecule type" value="Genomic_DNA"/>
</dbReference>
<keyword evidence="2" id="KW-0238">DNA-binding</keyword>
<organism evidence="6 7">
    <name type="scientific">Sulfitobacter sediminilitoris</name>
    <dbReference type="NCBI Taxonomy" id="2698830"/>
    <lineage>
        <taxon>Bacteria</taxon>
        <taxon>Pseudomonadati</taxon>
        <taxon>Pseudomonadota</taxon>
        <taxon>Alphaproteobacteria</taxon>
        <taxon>Rhodobacterales</taxon>
        <taxon>Roseobacteraceae</taxon>
        <taxon>Sulfitobacter</taxon>
    </lineage>
</organism>
<dbReference type="InterPro" id="IPR036390">
    <property type="entry name" value="WH_DNA-bd_sf"/>
</dbReference>
<dbReference type="PROSITE" id="PS00042">
    <property type="entry name" value="HTH_CRP_1"/>
    <property type="match status" value="1"/>
</dbReference>
<comment type="caution">
    <text evidence="6">The sequence shown here is derived from an EMBL/GenBank/DDBJ whole genome shotgun (WGS) entry which is preliminary data.</text>
</comment>
<feature type="domain" description="Cyclic nucleotide-binding" evidence="4">
    <location>
        <begin position="23"/>
        <end position="92"/>
    </location>
</feature>
<dbReference type="SUPFAM" id="SSF51206">
    <property type="entry name" value="cAMP-binding domain-like"/>
    <property type="match status" value="1"/>
</dbReference>
<evidence type="ECO:0000313" key="6">
    <source>
        <dbReference type="EMBL" id="NEK21907.1"/>
    </source>
</evidence>
<dbReference type="PRINTS" id="PR00034">
    <property type="entry name" value="HTHCRP"/>
</dbReference>
<dbReference type="GO" id="GO:0005829">
    <property type="term" value="C:cytosol"/>
    <property type="evidence" value="ECO:0007669"/>
    <property type="project" value="TreeGrafter"/>
</dbReference>
<evidence type="ECO:0000256" key="2">
    <source>
        <dbReference type="ARBA" id="ARBA00023125"/>
    </source>
</evidence>
<dbReference type="NCBIfam" id="NF045989">
    <property type="entry name" value="TransRegFnrLRhodb"/>
    <property type="match status" value="1"/>
</dbReference>
<dbReference type="InterPro" id="IPR018490">
    <property type="entry name" value="cNMP-bd_dom_sf"/>
</dbReference>
<dbReference type="PANTHER" id="PTHR24567">
    <property type="entry name" value="CRP FAMILY TRANSCRIPTIONAL REGULATORY PROTEIN"/>
    <property type="match status" value="1"/>
</dbReference>
<dbReference type="RefSeq" id="WP_164352827.1">
    <property type="nucleotide sequence ID" value="NZ_JAABNT010000003.1"/>
</dbReference>
<dbReference type="CDD" id="cd00092">
    <property type="entry name" value="HTH_CRP"/>
    <property type="match status" value="1"/>
</dbReference>
<dbReference type="GO" id="GO:0003677">
    <property type="term" value="F:DNA binding"/>
    <property type="evidence" value="ECO:0007669"/>
    <property type="project" value="UniProtKB-KW"/>
</dbReference>
<evidence type="ECO:0000313" key="7">
    <source>
        <dbReference type="Proteomes" id="UP000468591"/>
    </source>
</evidence>
<evidence type="ECO:0000259" key="4">
    <source>
        <dbReference type="PROSITE" id="PS50042"/>
    </source>
</evidence>
<evidence type="ECO:0000259" key="5">
    <source>
        <dbReference type="PROSITE" id="PS51063"/>
    </source>
</evidence>
<dbReference type="Pfam" id="PF00027">
    <property type="entry name" value="cNMP_binding"/>
    <property type="match status" value="1"/>
</dbReference>
<dbReference type="InterPro" id="IPR018335">
    <property type="entry name" value="Tscrpt_reg_HTH_Crp-type_CS"/>
</dbReference>
<dbReference type="PROSITE" id="PS50042">
    <property type="entry name" value="CNMP_BINDING_3"/>
    <property type="match status" value="1"/>
</dbReference>
<accession>A0A6P0C7V0</accession>
<evidence type="ECO:0000256" key="1">
    <source>
        <dbReference type="ARBA" id="ARBA00023015"/>
    </source>
</evidence>
<dbReference type="GO" id="GO:0003700">
    <property type="term" value="F:DNA-binding transcription factor activity"/>
    <property type="evidence" value="ECO:0007669"/>
    <property type="project" value="InterPro"/>
</dbReference>